<dbReference type="SUPFAM" id="SSF53756">
    <property type="entry name" value="UDP-Glycosyltransferase/glycogen phosphorylase"/>
    <property type="match status" value="1"/>
</dbReference>
<dbReference type="Gene3D" id="3.40.50.2000">
    <property type="entry name" value="Glycogen Phosphorylase B"/>
    <property type="match status" value="1"/>
</dbReference>
<gene>
    <name evidence="1" type="ORF">H9657_02845</name>
</gene>
<accession>A0ABR8QAD6</accession>
<name>A0ABR8QAD6_9CELL</name>
<evidence type="ECO:0000313" key="1">
    <source>
        <dbReference type="EMBL" id="MBD7917214.1"/>
    </source>
</evidence>
<evidence type="ECO:0000313" key="2">
    <source>
        <dbReference type="Proteomes" id="UP000604241"/>
    </source>
</evidence>
<keyword evidence="2" id="KW-1185">Reference proteome</keyword>
<dbReference type="Proteomes" id="UP000604241">
    <property type="component" value="Unassembled WGS sequence"/>
</dbReference>
<reference evidence="1 2" key="1">
    <citation type="submission" date="2020-08" db="EMBL/GenBank/DDBJ databases">
        <title>A Genomic Blueprint of the Chicken Gut Microbiome.</title>
        <authorList>
            <person name="Gilroy R."/>
            <person name="Ravi A."/>
            <person name="Getino M."/>
            <person name="Pursley I."/>
            <person name="Horton D.L."/>
            <person name="Alikhan N.-F."/>
            <person name="Baker D."/>
            <person name="Gharbi K."/>
            <person name="Hall N."/>
            <person name="Watson M."/>
            <person name="Adriaenssens E.M."/>
            <person name="Foster-Nyarko E."/>
            <person name="Jarju S."/>
            <person name="Secka A."/>
            <person name="Antonio M."/>
            <person name="Oren A."/>
            <person name="Chaudhuri R."/>
            <person name="La Ragione R.M."/>
            <person name="Hildebrand F."/>
            <person name="Pallen M.J."/>
        </authorList>
    </citation>
    <scope>NUCLEOTIDE SEQUENCE [LARGE SCALE GENOMIC DNA]</scope>
    <source>
        <strain evidence="1 2">Sa3CUA2</strain>
    </source>
</reference>
<sequence length="202" mass="21212">MGMFPAVPDPIDSELQPMSMPPELEVLPEGGKVVGVVGHITRRKNLDLIARALCLTPSVTALVVGGKFEPGELERCQESLAQLSDSGTTVHIVDRSLEDSELAWLIERTAVVVVAHSSEGPSGILGMCAAIGTPVAAAGARSLRGDVRRLRCGTWSRLDELSLAEGIQAAERMRPTPALLAGSADFARAMLALDDAPGGVRP</sequence>
<protein>
    <submittedName>
        <fullName evidence="1">Glycosyltransferase</fullName>
    </submittedName>
</protein>
<proteinExistence type="predicted"/>
<dbReference type="EMBL" id="JACSQV010000002">
    <property type="protein sequence ID" value="MBD7917214.1"/>
    <property type="molecule type" value="Genomic_DNA"/>
</dbReference>
<organism evidence="1 2">
    <name type="scientific">Cellulomonas avistercoris</name>
    <dbReference type="NCBI Taxonomy" id="2762242"/>
    <lineage>
        <taxon>Bacteria</taxon>
        <taxon>Bacillati</taxon>
        <taxon>Actinomycetota</taxon>
        <taxon>Actinomycetes</taxon>
        <taxon>Micrococcales</taxon>
        <taxon>Cellulomonadaceae</taxon>
        <taxon>Cellulomonas</taxon>
    </lineage>
</organism>
<comment type="caution">
    <text evidence="1">The sequence shown here is derived from an EMBL/GenBank/DDBJ whole genome shotgun (WGS) entry which is preliminary data.</text>
</comment>